<feature type="transmembrane region" description="Helical" evidence="1">
    <location>
        <begin position="89"/>
        <end position="109"/>
    </location>
</feature>
<keyword evidence="1" id="KW-0472">Membrane</keyword>
<dbReference type="AlphaFoldDB" id="A0A5A7SAC4"/>
<evidence type="ECO:0000256" key="1">
    <source>
        <dbReference type="SAM" id="Phobius"/>
    </source>
</evidence>
<dbReference type="OrthoDB" id="6387906at2"/>
<gene>
    <name evidence="2" type="ORF">FOY51_17020</name>
</gene>
<comment type="caution">
    <text evidence="2">The sequence shown here is derived from an EMBL/GenBank/DDBJ whole genome shotgun (WGS) entry which is preliminary data.</text>
</comment>
<protein>
    <submittedName>
        <fullName evidence="2">Uncharacterized protein</fullName>
    </submittedName>
</protein>
<keyword evidence="1" id="KW-1133">Transmembrane helix</keyword>
<feature type="transmembrane region" description="Helical" evidence="1">
    <location>
        <begin position="61"/>
        <end position="83"/>
    </location>
</feature>
<accession>A0A5A7SAC4</accession>
<evidence type="ECO:0000313" key="3">
    <source>
        <dbReference type="Proteomes" id="UP000322244"/>
    </source>
</evidence>
<dbReference type="EMBL" id="VLNY01000008">
    <property type="protein sequence ID" value="KAA0021787.1"/>
    <property type="molecule type" value="Genomic_DNA"/>
</dbReference>
<feature type="transmembrane region" description="Helical" evidence="1">
    <location>
        <begin position="20"/>
        <end position="49"/>
    </location>
</feature>
<keyword evidence="1" id="KW-0812">Transmembrane</keyword>
<proteinExistence type="predicted"/>
<dbReference type="Proteomes" id="UP000322244">
    <property type="component" value="Unassembled WGS sequence"/>
</dbReference>
<organism evidence="2 3">
    <name type="scientific">Antrihabitans cavernicola</name>
    <dbReference type="NCBI Taxonomy" id="2495913"/>
    <lineage>
        <taxon>Bacteria</taxon>
        <taxon>Bacillati</taxon>
        <taxon>Actinomycetota</taxon>
        <taxon>Actinomycetes</taxon>
        <taxon>Mycobacteriales</taxon>
        <taxon>Nocardiaceae</taxon>
        <taxon>Antrihabitans</taxon>
    </lineage>
</organism>
<name>A0A5A7SAC4_9NOCA</name>
<evidence type="ECO:0000313" key="2">
    <source>
        <dbReference type="EMBL" id="KAA0021787.1"/>
    </source>
</evidence>
<reference evidence="2 3" key="1">
    <citation type="submission" date="2019-07" db="EMBL/GenBank/DDBJ databases">
        <title>Rhodococcus cavernicolus sp. nov., isolated from a cave.</title>
        <authorList>
            <person name="Lee S.D."/>
        </authorList>
    </citation>
    <scope>NUCLEOTIDE SEQUENCE [LARGE SCALE GENOMIC DNA]</scope>
    <source>
        <strain evidence="2 3">C1-24</strain>
    </source>
</reference>
<keyword evidence="3" id="KW-1185">Reference proteome</keyword>
<sequence>MEQQPAPPHGLSPLRFLTEIIAWVATPWALWSVSPILAVLSVIVLIGLPTVFATPQDKKQVLVPVPGVVTIAILALTLAAAAIAPWIVWNPIVAVLCVVLVIATIVFEIPRWRWLVRQ</sequence>